<dbReference type="PANTHER" id="PTHR42646">
    <property type="entry name" value="FLAP ENDONUCLEASE XNI"/>
    <property type="match status" value="1"/>
</dbReference>
<dbReference type="Gene3D" id="1.10.150.20">
    <property type="entry name" value="5' to 3' exonuclease, C-terminal subdomain"/>
    <property type="match status" value="1"/>
</dbReference>
<dbReference type="InterPro" id="IPR020046">
    <property type="entry name" value="5-3_exonucl_a-hlix_arch_N"/>
</dbReference>
<dbReference type="EMBL" id="JBHRTL010000001">
    <property type="protein sequence ID" value="MFC3153581.1"/>
    <property type="molecule type" value="Genomic_DNA"/>
</dbReference>
<keyword evidence="2" id="KW-0378">Hydrolase</keyword>
<dbReference type="InterPro" id="IPR008918">
    <property type="entry name" value="HhH2"/>
</dbReference>
<protein>
    <submittedName>
        <fullName evidence="5">5'-3' exonuclease H3TH domain-containing protein</fullName>
    </submittedName>
</protein>
<gene>
    <name evidence="5" type="ORF">ACFOEB_00060</name>
</gene>
<keyword evidence="3" id="KW-0238">DNA-binding</keyword>
<proteinExistence type="predicted"/>
<dbReference type="SUPFAM" id="SSF47807">
    <property type="entry name" value="5' to 3' exonuclease, C-terminal subdomain"/>
    <property type="match status" value="1"/>
</dbReference>
<evidence type="ECO:0000256" key="1">
    <source>
        <dbReference type="ARBA" id="ARBA00022722"/>
    </source>
</evidence>
<dbReference type="SMART" id="SM00475">
    <property type="entry name" value="53EXOc"/>
    <property type="match status" value="1"/>
</dbReference>
<evidence type="ECO:0000256" key="2">
    <source>
        <dbReference type="ARBA" id="ARBA00022801"/>
    </source>
</evidence>
<dbReference type="InterPro" id="IPR036279">
    <property type="entry name" value="5-3_exonuclease_C_sf"/>
</dbReference>
<sequence length="297" mass="32784">MTASAVCLIDASIYIFRYYFSLPERRFSEPEAYGTDAVYGFTGFLLQLLERHRPQRLAVCFDESLETGFRHQLYPLYKSSRALPDAALAFQLKACAQVTQLLGLATFASQRYEADDLIGSLYASCCAEPAPIAILSRDKDLAQLLKREQDCLWDFSADVRYQHDDIKAKYGVAPGQIVDYLALVGDAGDDIPGVPGVGAKTAIGLLRYFGSISALFQRLDEVAHVPVRGARTLAAKLLAAREQIQLAQQLATIICDIPLLQKPAQLQRAPVDIAAFTEFSRAMGWTDALAKRARKLT</sequence>
<organism evidence="5 6">
    <name type="scientific">Gilvimarinus japonicus</name>
    <dbReference type="NCBI Taxonomy" id="1796469"/>
    <lineage>
        <taxon>Bacteria</taxon>
        <taxon>Pseudomonadati</taxon>
        <taxon>Pseudomonadota</taxon>
        <taxon>Gammaproteobacteria</taxon>
        <taxon>Cellvibrionales</taxon>
        <taxon>Cellvibrionaceae</taxon>
        <taxon>Gilvimarinus</taxon>
    </lineage>
</organism>
<evidence type="ECO:0000313" key="6">
    <source>
        <dbReference type="Proteomes" id="UP001595548"/>
    </source>
</evidence>
<dbReference type="Gene3D" id="3.40.50.1010">
    <property type="entry name" value="5'-nuclease"/>
    <property type="match status" value="1"/>
</dbReference>
<name>A0ABV7HQ15_9GAMM</name>
<dbReference type="PANTHER" id="PTHR42646:SF2">
    <property type="entry name" value="5'-3' EXONUCLEASE FAMILY PROTEIN"/>
    <property type="match status" value="1"/>
</dbReference>
<accession>A0ABV7HQ15</accession>
<dbReference type="InterPro" id="IPR002421">
    <property type="entry name" value="5-3_exonuclease"/>
</dbReference>
<dbReference type="InterPro" id="IPR029060">
    <property type="entry name" value="PIN-like_dom_sf"/>
</dbReference>
<keyword evidence="6" id="KW-1185">Reference proteome</keyword>
<dbReference type="InterPro" id="IPR020045">
    <property type="entry name" value="DNA_polI_H3TH"/>
</dbReference>
<dbReference type="Proteomes" id="UP001595548">
    <property type="component" value="Unassembled WGS sequence"/>
</dbReference>
<reference evidence="6" key="1">
    <citation type="journal article" date="2019" name="Int. J. Syst. Evol. Microbiol.">
        <title>The Global Catalogue of Microorganisms (GCM) 10K type strain sequencing project: providing services to taxonomists for standard genome sequencing and annotation.</title>
        <authorList>
            <consortium name="The Broad Institute Genomics Platform"/>
            <consortium name="The Broad Institute Genome Sequencing Center for Infectious Disease"/>
            <person name="Wu L."/>
            <person name="Ma J."/>
        </authorList>
    </citation>
    <scope>NUCLEOTIDE SEQUENCE [LARGE SCALE GENOMIC DNA]</scope>
    <source>
        <strain evidence="6">KCTC 52141</strain>
    </source>
</reference>
<evidence type="ECO:0000256" key="3">
    <source>
        <dbReference type="ARBA" id="ARBA00023125"/>
    </source>
</evidence>
<keyword evidence="5" id="KW-0269">Exonuclease</keyword>
<dbReference type="CDD" id="cd09859">
    <property type="entry name" value="PIN_53EXO"/>
    <property type="match status" value="1"/>
</dbReference>
<evidence type="ECO:0000313" key="5">
    <source>
        <dbReference type="EMBL" id="MFC3153581.1"/>
    </source>
</evidence>
<dbReference type="SMART" id="SM00279">
    <property type="entry name" value="HhH2"/>
    <property type="match status" value="1"/>
</dbReference>
<evidence type="ECO:0000259" key="4">
    <source>
        <dbReference type="SMART" id="SM00475"/>
    </source>
</evidence>
<dbReference type="InterPro" id="IPR038969">
    <property type="entry name" value="FEN"/>
</dbReference>
<dbReference type="Pfam" id="PF01367">
    <property type="entry name" value="5_3_exonuc"/>
    <property type="match status" value="1"/>
</dbReference>
<comment type="caution">
    <text evidence="5">The sequence shown here is derived from an EMBL/GenBank/DDBJ whole genome shotgun (WGS) entry which is preliminary data.</text>
</comment>
<dbReference type="GO" id="GO:0004527">
    <property type="term" value="F:exonuclease activity"/>
    <property type="evidence" value="ECO:0007669"/>
    <property type="project" value="UniProtKB-KW"/>
</dbReference>
<dbReference type="CDD" id="cd09898">
    <property type="entry name" value="H3TH_53EXO"/>
    <property type="match status" value="1"/>
</dbReference>
<dbReference type="Pfam" id="PF02739">
    <property type="entry name" value="5_3_exonuc_N"/>
    <property type="match status" value="1"/>
</dbReference>
<dbReference type="RefSeq" id="WP_382413412.1">
    <property type="nucleotide sequence ID" value="NZ_AP031500.1"/>
</dbReference>
<feature type="domain" description="5'-3' exonuclease" evidence="4">
    <location>
        <begin position="4"/>
        <end position="269"/>
    </location>
</feature>
<dbReference type="SUPFAM" id="SSF88723">
    <property type="entry name" value="PIN domain-like"/>
    <property type="match status" value="1"/>
</dbReference>
<keyword evidence="1" id="KW-0540">Nuclease</keyword>